<gene>
    <name evidence="3" type="ORF">OTI717_LOCUS12009</name>
    <name evidence="2" type="ORF">RFH988_LOCUS882</name>
</gene>
<reference evidence="3" key="1">
    <citation type="submission" date="2021-02" db="EMBL/GenBank/DDBJ databases">
        <authorList>
            <person name="Nowell W R."/>
        </authorList>
    </citation>
    <scope>NUCLEOTIDE SEQUENCE</scope>
</reference>
<dbReference type="Proteomes" id="UP000663823">
    <property type="component" value="Unassembled WGS sequence"/>
</dbReference>
<sequence length="258" mass="29830">MISKKVEKTGSEYLFSLMNATQKLIMHIRRTPNHNDTIDIIALDNYDDTDRLNPLRLPEIIIVICVLLLWCGSIIIFIRHSELLRIRHRDLPFRSIIKPSINLNHITTVNHTSDMFIHSKSQISSASGLTPPINHHKIHGYKHGETMETISLAMSPISKKRRNTHSFDLNTLTLTRYSFDKHNNKEHLLSPHRISFDIRRSLLDLHRKSVDNLYRKSTGNLSLIKNSTCYSTNDISKRKSCIGHQLIKKQKNTQESPV</sequence>
<organism evidence="3 4">
    <name type="scientific">Rotaria sordida</name>
    <dbReference type="NCBI Taxonomy" id="392033"/>
    <lineage>
        <taxon>Eukaryota</taxon>
        <taxon>Metazoa</taxon>
        <taxon>Spiralia</taxon>
        <taxon>Gnathifera</taxon>
        <taxon>Rotifera</taxon>
        <taxon>Eurotatoria</taxon>
        <taxon>Bdelloidea</taxon>
        <taxon>Philodinida</taxon>
        <taxon>Philodinidae</taxon>
        <taxon>Rotaria</taxon>
    </lineage>
</organism>
<dbReference type="AlphaFoldDB" id="A0A818U3R3"/>
<keyword evidence="1" id="KW-0812">Transmembrane</keyword>
<proteinExistence type="predicted"/>
<protein>
    <submittedName>
        <fullName evidence="3">Uncharacterized protein</fullName>
    </submittedName>
</protein>
<feature type="transmembrane region" description="Helical" evidence="1">
    <location>
        <begin position="60"/>
        <end position="78"/>
    </location>
</feature>
<keyword evidence="1" id="KW-0472">Membrane</keyword>
<evidence type="ECO:0000313" key="4">
    <source>
        <dbReference type="Proteomes" id="UP000663823"/>
    </source>
</evidence>
<comment type="caution">
    <text evidence="3">The sequence shown here is derived from an EMBL/GenBank/DDBJ whole genome shotgun (WGS) entry which is preliminary data.</text>
</comment>
<evidence type="ECO:0000313" key="3">
    <source>
        <dbReference type="EMBL" id="CAF3692937.1"/>
    </source>
</evidence>
<evidence type="ECO:0000313" key="2">
    <source>
        <dbReference type="EMBL" id="CAF0743670.1"/>
    </source>
</evidence>
<dbReference type="Proteomes" id="UP000663882">
    <property type="component" value="Unassembled WGS sequence"/>
</dbReference>
<dbReference type="OrthoDB" id="9982096at2759"/>
<dbReference type="EMBL" id="CAJOAX010001177">
    <property type="protein sequence ID" value="CAF3692937.1"/>
    <property type="molecule type" value="Genomic_DNA"/>
</dbReference>
<name>A0A818U3R3_9BILA</name>
<keyword evidence="1" id="KW-1133">Transmembrane helix</keyword>
<accession>A0A818U3R3</accession>
<dbReference type="EMBL" id="CAJNOO010000016">
    <property type="protein sequence ID" value="CAF0743670.1"/>
    <property type="molecule type" value="Genomic_DNA"/>
</dbReference>
<evidence type="ECO:0000256" key="1">
    <source>
        <dbReference type="SAM" id="Phobius"/>
    </source>
</evidence>